<keyword evidence="1" id="KW-0472">Membrane</keyword>
<accession>A0AAN7GV71</accession>
<organism evidence="2 3">
    <name type="scientific">Podospora fimiseda</name>
    <dbReference type="NCBI Taxonomy" id="252190"/>
    <lineage>
        <taxon>Eukaryota</taxon>
        <taxon>Fungi</taxon>
        <taxon>Dikarya</taxon>
        <taxon>Ascomycota</taxon>
        <taxon>Pezizomycotina</taxon>
        <taxon>Sordariomycetes</taxon>
        <taxon>Sordariomycetidae</taxon>
        <taxon>Sordariales</taxon>
        <taxon>Podosporaceae</taxon>
        <taxon>Podospora</taxon>
    </lineage>
</organism>
<keyword evidence="1" id="KW-0812">Transmembrane</keyword>
<dbReference type="AlphaFoldDB" id="A0AAN7GV71"/>
<gene>
    <name evidence="2" type="ORF">QBC38DRAFT_422126</name>
</gene>
<feature type="transmembrane region" description="Helical" evidence="1">
    <location>
        <begin position="293"/>
        <end position="313"/>
    </location>
</feature>
<reference evidence="2" key="1">
    <citation type="journal article" date="2023" name="Mol. Phylogenet. Evol.">
        <title>Genome-scale phylogeny and comparative genomics of the fungal order Sordariales.</title>
        <authorList>
            <person name="Hensen N."/>
            <person name="Bonometti L."/>
            <person name="Westerberg I."/>
            <person name="Brannstrom I.O."/>
            <person name="Guillou S."/>
            <person name="Cros-Aarteil S."/>
            <person name="Calhoun S."/>
            <person name="Haridas S."/>
            <person name="Kuo A."/>
            <person name="Mondo S."/>
            <person name="Pangilinan J."/>
            <person name="Riley R."/>
            <person name="LaButti K."/>
            <person name="Andreopoulos B."/>
            <person name="Lipzen A."/>
            <person name="Chen C."/>
            <person name="Yan M."/>
            <person name="Daum C."/>
            <person name="Ng V."/>
            <person name="Clum A."/>
            <person name="Steindorff A."/>
            <person name="Ohm R.A."/>
            <person name="Martin F."/>
            <person name="Silar P."/>
            <person name="Natvig D.O."/>
            <person name="Lalanne C."/>
            <person name="Gautier V."/>
            <person name="Ament-Velasquez S.L."/>
            <person name="Kruys A."/>
            <person name="Hutchinson M.I."/>
            <person name="Powell A.J."/>
            <person name="Barry K."/>
            <person name="Miller A.N."/>
            <person name="Grigoriev I.V."/>
            <person name="Debuchy R."/>
            <person name="Gladieux P."/>
            <person name="Hiltunen Thoren M."/>
            <person name="Johannesson H."/>
        </authorList>
    </citation>
    <scope>NUCLEOTIDE SEQUENCE</scope>
    <source>
        <strain evidence="2">CBS 990.96</strain>
    </source>
</reference>
<evidence type="ECO:0000313" key="2">
    <source>
        <dbReference type="EMBL" id="KAK4225063.1"/>
    </source>
</evidence>
<proteinExistence type="predicted"/>
<name>A0AAN7GV71_9PEZI</name>
<feature type="transmembrane region" description="Helical" evidence="1">
    <location>
        <begin position="176"/>
        <end position="197"/>
    </location>
</feature>
<keyword evidence="1" id="KW-1133">Transmembrane helix</keyword>
<feature type="transmembrane region" description="Helical" evidence="1">
    <location>
        <begin position="268"/>
        <end position="287"/>
    </location>
</feature>
<reference evidence="2" key="2">
    <citation type="submission" date="2023-05" db="EMBL/GenBank/DDBJ databases">
        <authorList>
            <consortium name="Lawrence Berkeley National Laboratory"/>
            <person name="Steindorff A."/>
            <person name="Hensen N."/>
            <person name="Bonometti L."/>
            <person name="Westerberg I."/>
            <person name="Brannstrom I.O."/>
            <person name="Guillou S."/>
            <person name="Cros-Aarteil S."/>
            <person name="Calhoun S."/>
            <person name="Haridas S."/>
            <person name="Kuo A."/>
            <person name="Mondo S."/>
            <person name="Pangilinan J."/>
            <person name="Riley R."/>
            <person name="Labutti K."/>
            <person name="Andreopoulos B."/>
            <person name="Lipzen A."/>
            <person name="Chen C."/>
            <person name="Yanf M."/>
            <person name="Daum C."/>
            <person name="Ng V."/>
            <person name="Clum A."/>
            <person name="Ohm R."/>
            <person name="Martin F."/>
            <person name="Silar P."/>
            <person name="Natvig D."/>
            <person name="Lalanne C."/>
            <person name="Gautier V."/>
            <person name="Ament-Velasquez S.L."/>
            <person name="Kruys A."/>
            <person name="Hutchinson M.I."/>
            <person name="Powell A.J."/>
            <person name="Barry K."/>
            <person name="Miller A.N."/>
            <person name="Grigoriev I.V."/>
            <person name="Debuchy R."/>
            <person name="Gladieux P."/>
            <person name="Thoren M.H."/>
            <person name="Johannesson H."/>
        </authorList>
    </citation>
    <scope>NUCLEOTIDE SEQUENCE</scope>
    <source>
        <strain evidence="2">CBS 990.96</strain>
    </source>
</reference>
<feature type="transmembrane region" description="Helical" evidence="1">
    <location>
        <begin position="98"/>
        <end position="118"/>
    </location>
</feature>
<comment type="caution">
    <text evidence="2">The sequence shown here is derived from an EMBL/GenBank/DDBJ whole genome shotgun (WGS) entry which is preliminary data.</text>
</comment>
<dbReference type="Proteomes" id="UP001301958">
    <property type="component" value="Unassembled WGS sequence"/>
</dbReference>
<sequence length="500" mass="56141">MLLTQPTCSFQIPPEAYKSKVPNTCTTTTSSTPPLRPLSQLSDLPSLTFKAQRKNGRLRPQPRVKFRNNLLTAAGCIEIANAGDFAANVFNMRPIPTYARVLMAIGGTVALGMVYFIIEDALLSWENIQGLRAERKFLLLEKQKQEKQKEATVGKALQCLLHVNYRDLGAEVIDRFGMDVLLGLGALMVGAGTYMAIGGEDPVIFEASNLLTGYIGNSPIAFYGLANMGWALYVWSRAKRHGVAVKAALGENLDARVKRRLKKRTRRVQLHGLLNGVTGAIAGAASLVTATHWWAYVILGPCILVSVYCNRLWRHHVGYDRPYFLREIEFTESEIVEALKEVDEILQRVGRQHHRRWFASRDVESGIDAVTVLVADYDGSLGCLLEFITYMNLFEDFCRRLVGEEKLISALYQDNGVVFEAKDLLGDDDHADRLLALARDTVSKDARKYLQYREKWLLEILGCYMALAPVVPRRGRKETDSDNQSIISEIRNEAWNVDKI</sequence>
<keyword evidence="3" id="KW-1185">Reference proteome</keyword>
<dbReference type="EMBL" id="MU865376">
    <property type="protein sequence ID" value="KAK4225063.1"/>
    <property type="molecule type" value="Genomic_DNA"/>
</dbReference>
<evidence type="ECO:0000256" key="1">
    <source>
        <dbReference type="SAM" id="Phobius"/>
    </source>
</evidence>
<feature type="transmembrane region" description="Helical" evidence="1">
    <location>
        <begin position="217"/>
        <end position="236"/>
    </location>
</feature>
<protein>
    <submittedName>
        <fullName evidence="2">Uncharacterized protein</fullName>
    </submittedName>
</protein>
<evidence type="ECO:0000313" key="3">
    <source>
        <dbReference type="Proteomes" id="UP001301958"/>
    </source>
</evidence>